<dbReference type="Gene3D" id="4.10.1220.10">
    <property type="entry name" value="EGF-type module"/>
    <property type="match status" value="1"/>
</dbReference>
<accession>A0ABD0Q7F0</accession>
<organism evidence="8 9">
    <name type="scientific">Cirrhinus mrigala</name>
    <name type="common">Mrigala</name>
    <dbReference type="NCBI Taxonomy" id="683832"/>
    <lineage>
        <taxon>Eukaryota</taxon>
        <taxon>Metazoa</taxon>
        <taxon>Chordata</taxon>
        <taxon>Craniata</taxon>
        <taxon>Vertebrata</taxon>
        <taxon>Euteleostomi</taxon>
        <taxon>Actinopterygii</taxon>
        <taxon>Neopterygii</taxon>
        <taxon>Teleostei</taxon>
        <taxon>Ostariophysi</taxon>
        <taxon>Cypriniformes</taxon>
        <taxon>Cyprinidae</taxon>
        <taxon>Labeoninae</taxon>
        <taxon>Labeonini</taxon>
        <taxon>Cirrhinus</taxon>
    </lineage>
</organism>
<protein>
    <submittedName>
        <fullName evidence="8">Uncharacterized protein</fullName>
    </submittedName>
</protein>
<dbReference type="EMBL" id="JAMKFB020000010">
    <property type="protein sequence ID" value="KAL0182000.1"/>
    <property type="molecule type" value="Genomic_DNA"/>
</dbReference>
<dbReference type="SMART" id="SM00192">
    <property type="entry name" value="LDLa"/>
    <property type="match status" value="3"/>
</dbReference>
<evidence type="ECO:0000256" key="5">
    <source>
        <dbReference type="ARBA" id="ARBA00023136"/>
    </source>
</evidence>
<evidence type="ECO:0000313" key="8">
    <source>
        <dbReference type="EMBL" id="KAL0182000.1"/>
    </source>
</evidence>
<feature type="disulfide bond" evidence="7">
    <location>
        <begin position="86"/>
        <end position="101"/>
    </location>
</feature>
<dbReference type="GO" id="GO:0016192">
    <property type="term" value="P:vesicle-mediated transport"/>
    <property type="evidence" value="ECO:0007669"/>
    <property type="project" value="UniProtKB-ARBA"/>
</dbReference>
<dbReference type="InterPro" id="IPR002172">
    <property type="entry name" value="LDrepeatLR_classA_rpt"/>
</dbReference>
<sequence>DRRKCIDGNLVCDGQSHCLDGSDEVACYMVAKNSKPAPLKCRMGSKPCKNGRECVLGTVKMDLMNTTVNISVKQVKLMCIDRKQVCDGTPQCQDRSDELDCFSRSHECKHQCDNKTRCIPESFICDGEKDCVDATDEVNCC</sequence>
<proteinExistence type="predicted"/>
<evidence type="ECO:0000256" key="2">
    <source>
        <dbReference type="ARBA" id="ARBA00022692"/>
    </source>
</evidence>
<comment type="subcellular location">
    <subcellularLocation>
        <location evidence="1">Membrane</location>
        <topology evidence="1">Single-pass membrane protein</topology>
    </subcellularLocation>
</comment>
<reference evidence="8 9" key="1">
    <citation type="submission" date="2024-05" db="EMBL/GenBank/DDBJ databases">
        <title>Genome sequencing and assembly of Indian major carp, Cirrhinus mrigala (Hamilton, 1822).</title>
        <authorList>
            <person name="Mohindra V."/>
            <person name="Chowdhury L.M."/>
            <person name="Lal K."/>
            <person name="Jena J.K."/>
        </authorList>
    </citation>
    <scope>NUCLEOTIDE SEQUENCE [LARGE SCALE GENOMIC DNA]</scope>
    <source>
        <strain evidence="8">CM1030</strain>
        <tissue evidence="8">Blood</tissue>
    </source>
</reference>
<dbReference type="Pfam" id="PF00057">
    <property type="entry name" value="Ldl_recept_a"/>
    <property type="match status" value="3"/>
</dbReference>
<dbReference type="InterPro" id="IPR050685">
    <property type="entry name" value="LDLR"/>
</dbReference>
<feature type="disulfide bond" evidence="7">
    <location>
        <begin position="125"/>
        <end position="140"/>
    </location>
</feature>
<keyword evidence="9" id="KW-1185">Reference proteome</keyword>
<comment type="caution">
    <text evidence="8">The sequence shown here is derived from an EMBL/GenBank/DDBJ whole genome shotgun (WGS) entry which is preliminary data.</text>
</comment>
<dbReference type="CDD" id="cd00112">
    <property type="entry name" value="LDLa"/>
    <property type="match status" value="3"/>
</dbReference>
<dbReference type="AlphaFoldDB" id="A0ABD0Q7F0"/>
<keyword evidence="6 7" id="KW-1015">Disulfide bond</keyword>
<feature type="non-terminal residue" evidence="8">
    <location>
        <position position="141"/>
    </location>
</feature>
<evidence type="ECO:0000256" key="4">
    <source>
        <dbReference type="ARBA" id="ARBA00022989"/>
    </source>
</evidence>
<dbReference type="PRINTS" id="PR00261">
    <property type="entry name" value="LDLRECEPTOR"/>
</dbReference>
<feature type="non-terminal residue" evidence="8">
    <location>
        <position position="1"/>
    </location>
</feature>
<dbReference type="Gene3D" id="4.10.400.10">
    <property type="entry name" value="Low-density Lipoprotein Receptor"/>
    <property type="match status" value="2"/>
</dbReference>
<dbReference type="SUPFAM" id="SSF57424">
    <property type="entry name" value="LDL receptor-like module"/>
    <property type="match status" value="3"/>
</dbReference>
<evidence type="ECO:0000256" key="3">
    <source>
        <dbReference type="ARBA" id="ARBA00022737"/>
    </source>
</evidence>
<dbReference type="PANTHER" id="PTHR24270">
    <property type="entry name" value="LOW-DENSITY LIPOPROTEIN RECEPTOR-RELATED"/>
    <property type="match status" value="1"/>
</dbReference>
<dbReference type="PROSITE" id="PS50068">
    <property type="entry name" value="LDLRA_2"/>
    <property type="match status" value="2"/>
</dbReference>
<evidence type="ECO:0000256" key="1">
    <source>
        <dbReference type="ARBA" id="ARBA00004167"/>
    </source>
</evidence>
<keyword evidence="3" id="KW-0677">Repeat</keyword>
<evidence type="ECO:0000313" key="9">
    <source>
        <dbReference type="Proteomes" id="UP001529510"/>
    </source>
</evidence>
<gene>
    <name evidence="8" type="ORF">M9458_021375</name>
</gene>
<dbReference type="Proteomes" id="UP001529510">
    <property type="component" value="Unassembled WGS sequence"/>
</dbReference>
<keyword evidence="4" id="KW-1133">Transmembrane helix</keyword>
<dbReference type="GO" id="GO:0016020">
    <property type="term" value="C:membrane"/>
    <property type="evidence" value="ECO:0007669"/>
    <property type="project" value="UniProtKB-SubCell"/>
</dbReference>
<dbReference type="PANTHER" id="PTHR24270:SF62">
    <property type="entry name" value="LOW-DENSITY LIPOPROTEIN RECEPTOR-RELATED PROTEIN 2"/>
    <property type="match status" value="1"/>
</dbReference>
<keyword evidence="2" id="KW-0812">Transmembrane</keyword>
<evidence type="ECO:0000256" key="7">
    <source>
        <dbReference type="PROSITE-ProRule" id="PRU00124"/>
    </source>
</evidence>
<comment type="caution">
    <text evidence="7">Lacks conserved residue(s) required for the propagation of feature annotation.</text>
</comment>
<dbReference type="InterPro" id="IPR036055">
    <property type="entry name" value="LDL_receptor-like_sf"/>
</dbReference>
<name>A0ABD0Q7F0_CIRMR</name>
<keyword evidence="5" id="KW-0472">Membrane</keyword>
<evidence type="ECO:0000256" key="6">
    <source>
        <dbReference type="ARBA" id="ARBA00023157"/>
    </source>
</evidence>